<keyword evidence="11" id="KW-1185">Reference proteome</keyword>
<protein>
    <submittedName>
        <fullName evidence="10">ABC transporter ATP-binding protein</fullName>
    </submittedName>
</protein>
<keyword evidence="3" id="KW-0547">Nucleotide-binding</keyword>
<accession>A0ABP6CUL3</accession>
<dbReference type="PANTHER" id="PTHR24221:SF654">
    <property type="entry name" value="ATP-BINDING CASSETTE SUB-FAMILY B MEMBER 6"/>
    <property type="match status" value="1"/>
</dbReference>
<evidence type="ECO:0000259" key="9">
    <source>
        <dbReference type="PROSITE" id="PS50929"/>
    </source>
</evidence>
<dbReference type="SUPFAM" id="SSF52540">
    <property type="entry name" value="P-loop containing nucleoside triphosphate hydrolases"/>
    <property type="match status" value="1"/>
</dbReference>
<feature type="transmembrane region" description="Helical" evidence="7">
    <location>
        <begin position="56"/>
        <end position="76"/>
    </location>
</feature>
<proteinExistence type="predicted"/>
<feature type="transmembrane region" description="Helical" evidence="7">
    <location>
        <begin position="20"/>
        <end position="44"/>
    </location>
</feature>
<dbReference type="InterPro" id="IPR027417">
    <property type="entry name" value="P-loop_NTPase"/>
</dbReference>
<evidence type="ECO:0000313" key="11">
    <source>
        <dbReference type="Proteomes" id="UP001501509"/>
    </source>
</evidence>
<feature type="domain" description="ABC transporter" evidence="8">
    <location>
        <begin position="338"/>
        <end position="588"/>
    </location>
</feature>
<keyword evidence="5 7" id="KW-1133">Transmembrane helix</keyword>
<dbReference type="SUPFAM" id="SSF90123">
    <property type="entry name" value="ABC transporter transmembrane region"/>
    <property type="match status" value="1"/>
</dbReference>
<keyword evidence="6 7" id="KW-0472">Membrane</keyword>
<evidence type="ECO:0000256" key="4">
    <source>
        <dbReference type="ARBA" id="ARBA00022840"/>
    </source>
</evidence>
<evidence type="ECO:0000256" key="1">
    <source>
        <dbReference type="ARBA" id="ARBA00004651"/>
    </source>
</evidence>
<dbReference type="Gene3D" id="3.40.50.300">
    <property type="entry name" value="P-loop containing nucleotide triphosphate hydrolases"/>
    <property type="match status" value="1"/>
</dbReference>
<sequence>MGRLGGAARLVWRAAPPQLLGYLANTVLAAGLPVLLAWLLKGVLDTLAGPGPHHDLAWPAAALALAGLVTALSPHAGEYLGTELDRRVSLHAQNELFTAVERFSGLSRFEDPVFHDRLRLAQRTTTSPSRIVDAVCGVGRGALTLIGFLGSLALISLPFTAVLLVAAVPMLVVELRLARRRAALQWTLGPTERWEQFYSDLLSNPYAAKEVRLFGLAGFLRGRMNAEQRIANRALRQLDRREFWVRALLSVLSASLSAAGLVWAIRMAGRGQVTVGDVSMFVAAVAGVQVALNGLVGSISSTGYELSMFGHYMEVLHAESDLPSPERPLALPPLRHGIELRDVWFRYSDQHPWVLRGVNLFIPSGRSTALVGHNGAGKSTLVKLLCRFYDPTRGAILWDGVDLREVPVDELRERMSAVFQDFMNYDFSAADNIAVGDLGAVGDQERLETAARWAGVHGTLTALPAGYATLLTRMFLSESERQEPGAGVMLSGGQWQRLALARAFLRTDRDVMILDEPSAGLDAEAEHDVHDRLRKLRDGATSLLISHRLGAVRDADLIAVLSDGVVAELGDHAELLGAGGLYARLFTLQASGYQAEGSAFQVQGET</sequence>
<gene>
    <name evidence="10" type="ORF">GCM10010411_71500</name>
</gene>
<feature type="transmembrane region" description="Helical" evidence="7">
    <location>
        <begin position="148"/>
        <end position="173"/>
    </location>
</feature>
<dbReference type="InterPro" id="IPR003593">
    <property type="entry name" value="AAA+_ATPase"/>
</dbReference>
<feature type="domain" description="ABC transmembrane type-1" evidence="9">
    <location>
        <begin position="26"/>
        <end position="301"/>
    </location>
</feature>
<dbReference type="InterPro" id="IPR017871">
    <property type="entry name" value="ABC_transporter-like_CS"/>
</dbReference>
<dbReference type="EMBL" id="BAAATD010000012">
    <property type="protein sequence ID" value="GAA2624699.1"/>
    <property type="molecule type" value="Genomic_DNA"/>
</dbReference>
<keyword evidence="4 10" id="KW-0067">ATP-binding</keyword>
<dbReference type="Gene3D" id="1.20.1560.10">
    <property type="entry name" value="ABC transporter type 1, transmembrane domain"/>
    <property type="match status" value="1"/>
</dbReference>
<dbReference type="InterPro" id="IPR011527">
    <property type="entry name" value="ABC1_TM_dom"/>
</dbReference>
<organism evidence="10 11">
    <name type="scientific">Actinomadura fulvescens</name>
    <dbReference type="NCBI Taxonomy" id="46160"/>
    <lineage>
        <taxon>Bacteria</taxon>
        <taxon>Bacillati</taxon>
        <taxon>Actinomycetota</taxon>
        <taxon>Actinomycetes</taxon>
        <taxon>Streptosporangiales</taxon>
        <taxon>Thermomonosporaceae</taxon>
        <taxon>Actinomadura</taxon>
    </lineage>
</organism>
<evidence type="ECO:0000313" key="10">
    <source>
        <dbReference type="EMBL" id="GAA2624699.1"/>
    </source>
</evidence>
<evidence type="ECO:0000256" key="3">
    <source>
        <dbReference type="ARBA" id="ARBA00022741"/>
    </source>
</evidence>
<evidence type="ECO:0000256" key="5">
    <source>
        <dbReference type="ARBA" id="ARBA00022989"/>
    </source>
</evidence>
<dbReference type="PROSITE" id="PS50893">
    <property type="entry name" value="ABC_TRANSPORTER_2"/>
    <property type="match status" value="1"/>
</dbReference>
<dbReference type="SMART" id="SM00382">
    <property type="entry name" value="AAA"/>
    <property type="match status" value="1"/>
</dbReference>
<keyword evidence="2 7" id="KW-0812">Transmembrane</keyword>
<feature type="transmembrane region" description="Helical" evidence="7">
    <location>
        <begin position="243"/>
        <end position="266"/>
    </location>
</feature>
<evidence type="ECO:0000256" key="7">
    <source>
        <dbReference type="SAM" id="Phobius"/>
    </source>
</evidence>
<dbReference type="InterPro" id="IPR039421">
    <property type="entry name" value="Type_1_exporter"/>
</dbReference>
<dbReference type="GO" id="GO:0005524">
    <property type="term" value="F:ATP binding"/>
    <property type="evidence" value="ECO:0007669"/>
    <property type="project" value="UniProtKB-KW"/>
</dbReference>
<dbReference type="PANTHER" id="PTHR24221">
    <property type="entry name" value="ATP-BINDING CASSETTE SUB-FAMILY B"/>
    <property type="match status" value="1"/>
</dbReference>
<dbReference type="InterPro" id="IPR003439">
    <property type="entry name" value="ABC_transporter-like_ATP-bd"/>
</dbReference>
<feature type="transmembrane region" description="Helical" evidence="7">
    <location>
        <begin position="278"/>
        <end position="299"/>
    </location>
</feature>
<evidence type="ECO:0000259" key="8">
    <source>
        <dbReference type="PROSITE" id="PS50893"/>
    </source>
</evidence>
<dbReference type="Proteomes" id="UP001501509">
    <property type="component" value="Unassembled WGS sequence"/>
</dbReference>
<evidence type="ECO:0000256" key="6">
    <source>
        <dbReference type="ARBA" id="ARBA00023136"/>
    </source>
</evidence>
<evidence type="ECO:0000256" key="2">
    <source>
        <dbReference type="ARBA" id="ARBA00022692"/>
    </source>
</evidence>
<name>A0ABP6CUL3_9ACTN</name>
<dbReference type="Pfam" id="PF00005">
    <property type="entry name" value="ABC_tran"/>
    <property type="match status" value="1"/>
</dbReference>
<comment type="subcellular location">
    <subcellularLocation>
        <location evidence="1">Cell membrane</location>
        <topology evidence="1">Multi-pass membrane protein</topology>
    </subcellularLocation>
</comment>
<dbReference type="PROSITE" id="PS50929">
    <property type="entry name" value="ABC_TM1F"/>
    <property type="match status" value="1"/>
</dbReference>
<reference evidence="11" key="1">
    <citation type="journal article" date="2019" name="Int. J. Syst. Evol. Microbiol.">
        <title>The Global Catalogue of Microorganisms (GCM) 10K type strain sequencing project: providing services to taxonomists for standard genome sequencing and annotation.</title>
        <authorList>
            <consortium name="The Broad Institute Genomics Platform"/>
            <consortium name="The Broad Institute Genome Sequencing Center for Infectious Disease"/>
            <person name="Wu L."/>
            <person name="Ma J."/>
        </authorList>
    </citation>
    <scope>NUCLEOTIDE SEQUENCE [LARGE SCALE GENOMIC DNA]</scope>
    <source>
        <strain evidence="11">JCM 6833</strain>
    </source>
</reference>
<dbReference type="InterPro" id="IPR036640">
    <property type="entry name" value="ABC1_TM_sf"/>
</dbReference>
<comment type="caution">
    <text evidence="10">The sequence shown here is derived from an EMBL/GenBank/DDBJ whole genome shotgun (WGS) entry which is preliminary data.</text>
</comment>
<dbReference type="RefSeq" id="WP_344546919.1">
    <property type="nucleotide sequence ID" value="NZ_BAAATD010000012.1"/>
</dbReference>
<dbReference type="PROSITE" id="PS00211">
    <property type="entry name" value="ABC_TRANSPORTER_1"/>
    <property type="match status" value="1"/>
</dbReference>